<name>A0A0J6SRA3_9HYPH</name>
<sequence>MSMERLFAEFAREHLGETEHRPPALIDVALREHAAFYGRHIPFAVGDLVTPRKGKTMKGAGEAHIVIATLEEAEHDLRVGTPGSNNHGKRYDMRVLSWMHGNYPAHWVESAEFEAWVDPHAKPATEPATAA</sequence>
<gene>
    <name evidence="1" type="ORF">VP06_10555</name>
</gene>
<organism evidence="1 2">
    <name type="scientific">Methylobacterium aquaticum</name>
    <dbReference type="NCBI Taxonomy" id="270351"/>
    <lineage>
        <taxon>Bacteria</taxon>
        <taxon>Pseudomonadati</taxon>
        <taxon>Pseudomonadota</taxon>
        <taxon>Alphaproteobacteria</taxon>
        <taxon>Hyphomicrobiales</taxon>
        <taxon>Methylobacteriaceae</taxon>
        <taxon>Methylobacterium</taxon>
    </lineage>
</organism>
<accession>A0A0J6SRA3</accession>
<protein>
    <submittedName>
        <fullName evidence="1">Uncharacterized protein</fullName>
    </submittedName>
</protein>
<dbReference type="PATRIC" id="fig|270351.6.peg.7010"/>
<reference evidence="1 2" key="1">
    <citation type="submission" date="2015-03" db="EMBL/GenBank/DDBJ databases">
        <title>Genome sequencing of Methylobacterium aquaticum DSM16371 type strain.</title>
        <authorList>
            <person name="Chaudhry V."/>
            <person name="Patil P.B."/>
        </authorList>
    </citation>
    <scope>NUCLEOTIDE SEQUENCE [LARGE SCALE GENOMIC DNA]</scope>
    <source>
        <strain evidence="1 2">DSM 16371</strain>
    </source>
</reference>
<proteinExistence type="predicted"/>
<dbReference type="AlphaFoldDB" id="A0A0J6SRA3"/>
<comment type="caution">
    <text evidence="1">The sequence shown here is derived from an EMBL/GenBank/DDBJ whole genome shotgun (WGS) entry which is preliminary data.</text>
</comment>
<dbReference type="EMBL" id="LABX01000072">
    <property type="protein sequence ID" value="KMO36214.1"/>
    <property type="molecule type" value="Genomic_DNA"/>
</dbReference>
<dbReference type="Proteomes" id="UP000035929">
    <property type="component" value="Unassembled WGS sequence"/>
</dbReference>
<evidence type="ECO:0000313" key="1">
    <source>
        <dbReference type="EMBL" id="KMO36214.1"/>
    </source>
</evidence>
<evidence type="ECO:0000313" key="2">
    <source>
        <dbReference type="Proteomes" id="UP000035929"/>
    </source>
</evidence>